<dbReference type="Gene3D" id="3.40.50.300">
    <property type="entry name" value="P-loop containing nucleotide triphosphate hydrolases"/>
    <property type="match status" value="1"/>
</dbReference>
<dbReference type="GO" id="GO:0005886">
    <property type="term" value="C:plasma membrane"/>
    <property type="evidence" value="ECO:0007669"/>
    <property type="project" value="TreeGrafter"/>
</dbReference>
<name>A0A5C5ZL68_9BACT</name>
<dbReference type="PANTHER" id="PTHR30258">
    <property type="entry name" value="TYPE II SECRETION SYSTEM PROTEIN GSPE-RELATED"/>
    <property type="match status" value="1"/>
</dbReference>
<reference evidence="8 9" key="1">
    <citation type="submission" date="2019-02" db="EMBL/GenBank/DDBJ databases">
        <title>Deep-cultivation of Planctomycetes and their phenomic and genomic characterization uncovers novel biology.</title>
        <authorList>
            <person name="Wiegand S."/>
            <person name="Jogler M."/>
            <person name="Boedeker C."/>
            <person name="Pinto D."/>
            <person name="Vollmers J."/>
            <person name="Rivas-Marin E."/>
            <person name="Kohn T."/>
            <person name="Peeters S.H."/>
            <person name="Heuer A."/>
            <person name="Rast P."/>
            <person name="Oberbeckmann S."/>
            <person name="Bunk B."/>
            <person name="Jeske O."/>
            <person name="Meyerdierks A."/>
            <person name="Storesund J.E."/>
            <person name="Kallscheuer N."/>
            <person name="Luecker S."/>
            <person name="Lage O.M."/>
            <person name="Pohl T."/>
            <person name="Merkel B.J."/>
            <person name="Hornburger P."/>
            <person name="Mueller R.-W."/>
            <person name="Bruemmer F."/>
            <person name="Labrenz M."/>
            <person name="Spormann A.M."/>
            <person name="Op Den Camp H."/>
            <person name="Overmann J."/>
            <person name="Amann R."/>
            <person name="Jetten M.S.M."/>
            <person name="Mascher T."/>
            <person name="Medema M.H."/>
            <person name="Devos D.P."/>
            <person name="Kaster A.-K."/>
            <person name="Ovreas L."/>
            <person name="Rohde M."/>
            <person name="Galperin M.Y."/>
            <person name="Jogler C."/>
        </authorList>
    </citation>
    <scope>NUCLEOTIDE SEQUENCE [LARGE SCALE GENOMIC DNA]</scope>
    <source>
        <strain evidence="8 9">Mal64</strain>
    </source>
</reference>
<keyword evidence="5" id="KW-0472">Membrane</keyword>
<feature type="compositionally biased region" description="Acidic residues" evidence="4">
    <location>
        <begin position="58"/>
        <end position="72"/>
    </location>
</feature>
<evidence type="ECO:0000256" key="4">
    <source>
        <dbReference type="SAM" id="MobiDB-lite"/>
    </source>
</evidence>
<dbReference type="InterPro" id="IPR027417">
    <property type="entry name" value="P-loop_NTPase"/>
</dbReference>
<dbReference type="EMBL" id="SJPQ01000003">
    <property type="protein sequence ID" value="TWT87551.1"/>
    <property type="molecule type" value="Genomic_DNA"/>
</dbReference>
<keyword evidence="5" id="KW-0812">Transmembrane</keyword>
<feature type="signal peptide" evidence="6">
    <location>
        <begin position="1"/>
        <end position="24"/>
    </location>
</feature>
<feature type="domain" description="Bacterial type II secretion system protein E" evidence="7">
    <location>
        <begin position="252"/>
        <end position="633"/>
    </location>
</feature>
<keyword evidence="2" id="KW-0547">Nucleotide-binding</keyword>
<feature type="chain" id="PRO_5023047504" evidence="6">
    <location>
        <begin position="25"/>
        <end position="637"/>
    </location>
</feature>
<feature type="region of interest" description="Disordered" evidence="4">
    <location>
        <begin position="41"/>
        <end position="73"/>
    </location>
</feature>
<evidence type="ECO:0000256" key="1">
    <source>
        <dbReference type="ARBA" id="ARBA00006611"/>
    </source>
</evidence>
<dbReference type="RefSeq" id="WP_146401785.1">
    <property type="nucleotide sequence ID" value="NZ_SJPQ01000003.1"/>
</dbReference>
<dbReference type="InterPro" id="IPR001482">
    <property type="entry name" value="T2SS/T4SS_dom"/>
</dbReference>
<evidence type="ECO:0000313" key="8">
    <source>
        <dbReference type="EMBL" id="TWT87551.1"/>
    </source>
</evidence>
<feature type="transmembrane region" description="Helical" evidence="5">
    <location>
        <begin position="98"/>
        <end position="115"/>
    </location>
</feature>
<feature type="transmembrane region" description="Helical" evidence="5">
    <location>
        <begin position="135"/>
        <end position="154"/>
    </location>
</feature>
<gene>
    <name evidence="8" type="primary">epsE_5</name>
    <name evidence="8" type="ORF">Mal64_30920</name>
</gene>
<dbReference type="OrthoDB" id="244550at2"/>
<organism evidence="8 9">
    <name type="scientific">Pseudobythopirellula maris</name>
    <dbReference type="NCBI Taxonomy" id="2527991"/>
    <lineage>
        <taxon>Bacteria</taxon>
        <taxon>Pseudomonadati</taxon>
        <taxon>Planctomycetota</taxon>
        <taxon>Planctomycetia</taxon>
        <taxon>Pirellulales</taxon>
        <taxon>Lacipirellulaceae</taxon>
        <taxon>Pseudobythopirellula</taxon>
    </lineage>
</organism>
<accession>A0A5C5ZL68</accession>
<sequence length="637" mass="70058" precursor="true">MQHRIIQLVASLALLALLAGPAFAQGTLSELGAVNSARNEMIRGDDNPQQNNNRQADQAEEPPADEGEDEGEAAAAAAVVDKDKWNDEHSIRRRTAPAVSWLKLLVVVMVFGAWVRSADWINRDAQAYDLNHGVWNAAAVGPFAIGSLLLLILPAFAAGFSIYTLAWLAPLIAYSVFRNKQVERHERVFTPGWFRFQLAMLGKKVGLNMGAEKMADYEKGPPVDLKARGGPDTRTNDANLLTARQSPGFVHVKELVADIATRRGDRAVLDYGAEAVGMRYYIDGVWVDGEPRDREMGDIMLAVMKQLANLNPTERRKKQSGEFGADFQGQKYTVKIKSQGAKSGERVVVSLTGAKKPLATYEQLGMREKLRDQVIDIMASDAGLVVFSAMPDGGLTTLTDIALLETDRLMRDFVMIEPQGAEDREFENIEPCRYNPAAGETPATLMPRLIRKYPNVYVCRDFVDAESAKALLGESLDGKLVVTTTYAKEAPEALLRLLQKKAPHKELAQSAIASINTRLIRTLCDECKVGYEPSPELLRKLGIPAGKVETLYNPPKPEEVDKPCKKCQGIGYHGRTGLFEVLLLDDQVRQVLLKQPKVDALRKASRAAGMRTLQEEGVLLVAKGSTSLAELSRVLKL</sequence>
<dbReference type="Proteomes" id="UP000315440">
    <property type="component" value="Unassembled WGS sequence"/>
</dbReference>
<dbReference type="GO" id="GO:0005524">
    <property type="term" value="F:ATP binding"/>
    <property type="evidence" value="ECO:0007669"/>
    <property type="project" value="UniProtKB-KW"/>
</dbReference>
<dbReference type="Gene3D" id="3.30.450.90">
    <property type="match status" value="1"/>
</dbReference>
<evidence type="ECO:0000256" key="2">
    <source>
        <dbReference type="ARBA" id="ARBA00022741"/>
    </source>
</evidence>
<evidence type="ECO:0000313" key="9">
    <source>
        <dbReference type="Proteomes" id="UP000315440"/>
    </source>
</evidence>
<protein>
    <submittedName>
        <fullName evidence="8">Type II secretion system protein E</fullName>
    </submittedName>
</protein>
<dbReference type="GO" id="GO:0016887">
    <property type="term" value="F:ATP hydrolysis activity"/>
    <property type="evidence" value="ECO:0007669"/>
    <property type="project" value="TreeGrafter"/>
</dbReference>
<proteinExistence type="inferred from homology"/>
<evidence type="ECO:0000256" key="6">
    <source>
        <dbReference type="SAM" id="SignalP"/>
    </source>
</evidence>
<keyword evidence="9" id="KW-1185">Reference proteome</keyword>
<evidence type="ECO:0000259" key="7">
    <source>
        <dbReference type="Pfam" id="PF00437"/>
    </source>
</evidence>
<dbReference type="SUPFAM" id="SSF52540">
    <property type="entry name" value="P-loop containing nucleoside triphosphate hydrolases"/>
    <property type="match status" value="1"/>
</dbReference>
<dbReference type="Pfam" id="PF00437">
    <property type="entry name" value="T2SSE"/>
    <property type="match status" value="1"/>
</dbReference>
<evidence type="ECO:0000256" key="3">
    <source>
        <dbReference type="ARBA" id="ARBA00022840"/>
    </source>
</evidence>
<keyword evidence="3" id="KW-0067">ATP-binding</keyword>
<comment type="caution">
    <text evidence="8">The sequence shown here is derived from an EMBL/GenBank/DDBJ whole genome shotgun (WGS) entry which is preliminary data.</text>
</comment>
<dbReference type="PANTHER" id="PTHR30258:SF2">
    <property type="entry name" value="COMG OPERON PROTEIN 1"/>
    <property type="match status" value="1"/>
</dbReference>
<evidence type="ECO:0000256" key="5">
    <source>
        <dbReference type="SAM" id="Phobius"/>
    </source>
</evidence>
<keyword evidence="6" id="KW-0732">Signal</keyword>
<feature type="transmembrane region" description="Helical" evidence="5">
    <location>
        <begin position="160"/>
        <end position="177"/>
    </location>
</feature>
<keyword evidence="5" id="KW-1133">Transmembrane helix</keyword>
<comment type="similarity">
    <text evidence="1">Belongs to the GSP E family.</text>
</comment>
<dbReference type="AlphaFoldDB" id="A0A5C5ZL68"/>